<dbReference type="InterPro" id="IPR036047">
    <property type="entry name" value="F-box-like_dom_sf"/>
</dbReference>
<dbReference type="SUPFAM" id="SSF81383">
    <property type="entry name" value="F-box domain"/>
    <property type="match status" value="1"/>
</dbReference>
<protein>
    <submittedName>
        <fullName evidence="3">F-box domain-containing protein</fullName>
    </submittedName>
</protein>
<dbReference type="InterPro" id="IPR001810">
    <property type="entry name" value="F-box_dom"/>
</dbReference>
<keyword evidence="4" id="KW-1185">Reference proteome</keyword>
<dbReference type="Gene3D" id="3.80.10.10">
    <property type="entry name" value="Ribonuclease Inhibitor"/>
    <property type="match status" value="1"/>
</dbReference>
<feature type="region of interest" description="Disordered" evidence="1">
    <location>
        <begin position="1"/>
        <end position="32"/>
    </location>
</feature>
<organism evidence="3 4">
    <name type="scientific">Mycena chlorophos</name>
    <name type="common">Agaric fungus</name>
    <name type="synonym">Agaricus chlorophos</name>
    <dbReference type="NCBI Taxonomy" id="658473"/>
    <lineage>
        <taxon>Eukaryota</taxon>
        <taxon>Fungi</taxon>
        <taxon>Dikarya</taxon>
        <taxon>Basidiomycota</taxon>
        <taxon>Agaricomycotina</taxon>
        <taxon>Agaricomycetes</taxon>
        <taxon>Agaricomycetidae</taxon>
        <taxon>Agaricales</taxon>
        <taxon>Marasmiineae</taxon>
        <taxon>Mycenaceae</taxon>
        <taxon>Mycena</taxon>
    </lineage>
</organism>
<comment type="caution">
    <text evidence="3">The sequence shown here is derived from an EMBL/GenBank/DDBJ whole genome shotgun (WGS) entry which is preliminary data.</text>
</comment>
<evidence type="ECO:0000256" key="1">
    <source>
        <dbReference type="SAM" id="MobiDB-lite"/>
    </source>
</evidence>
<dbReference type="Proteomes" id="UP000613580">
    <property type="component" value="Unassembled WGS sequence"/>
</dbReference>
<gene>
    <name evidence="3" type="ORF">HMN09_01351600</name>
</gene>
<feature type="domain" description="F-box" evidence="2">
    <location>
        <begin position="140"/>
        <end position="187"/>
    </location>
</feature>
<dbReference type="EMBL" id="JACAZE010000030">
    <property type="protein sequence ID" value="KAF7289036.1"/>
    <property type="molecule type" value="Genomic_DNA"/>
</dbReference>
<proteinExistence type="predicted"/>
<dbReference type="CDD" id="cd09917">
    <property type="entry name" value="F-box_SF"/>
    <property type="match status" value="1"/>
</dbReference>
<dbReference type="SUPFAM" id="SSF52047">
    <property type="entry name" value="RNI-like"/>
    <property type="match status" value="1"/>
</dbReference>
<sequence>MSDYCQSGLRASGKTQGGRRVEKPPSGGRADEGRGFLGLEQCSLLWSLTRADGRADALLTLCCCLFSNLVFRFHLSLHDYRGVDAARPPLPMTTVTTAATLTQSYAFYPQHQLYHYHHYPQHNTTFVSTLKAAPPPVQAPQYLLRLPQELLDEILSELEHADLVAIALVSRACTALVVPRHTEYRVIRTRHLLPAMWAHLARRADLARNIREVHIAERSNRMASDRIPRTLLAQSGATVTVDESLRVRNMCVALGHMDRLHTFTWSWEVKPPALPTDEPGLESAVMQALKGKTALRHLGLAGLFGMHAPTRTADPQSLGYPLWGFEGLTRLVLRGDAWIRPANALHMRRLLERCRDIEYLELPLELAGTLAELKFPALTHLNLFLNSGGTRTLDTHVVRFLAAHPNLMHLSWTPIDQIYLAPNALPELRGLQTTFPVVAMLDGSTKLESLDIPLLDPPSLISLAESGLNAASIKRVRLDSFDGPDTLRHFAALFPNITWLAMPPRYAAGFTLEDWLDILPRFQHLEVFRGQGLWGAVTLDLTRMHGVIMQLVQLCPKLRELDHYGYNTTRAEWNRVRIVREGGAVRYVVEKPPSRRWFDAFDGAFD</sequence>
<dbReference type="AlphaFoldDB" id="A0A8H6VR83"/>
<dbReference type="PROSITE" id="PS50181">
    <property type="entry name" value="FBOX"/>
    <property type="match status" value="1"/>
</dbReference>
<accession>A0A8H6VR83</accession>
<evidence type="ECO:0000313" key="4">
    <source>
        <dbReference type="Proteomes" id="UP000613580"/>
    </source>
</evidence>
<dbReference type="InterPro" id="IPR032675">
    <property type="entry name" value="LRR_dom_sf"/>
</dbReference>
<feature type="compositionally biased region" description="Basic and acidic residues" evidence="1">
    <location>
        <begin position="19"/>
        <end position="32"/>
    </location>
</feature>
<reference evidence="3" key="1">
    <citation type="submission" date="2020-05" db="EMBL/GenBank/DDBJ databases">
        <title>Mycena genomes resolve the evolution of fungal bioluminescence.</title>
        <authorList>
            <person name="Tsai I.J."/>
        </authorList>
    </citation>
    <scope>NUCLEOTIDE SEQUENCE</scope>
    <source>
        <strain evidence="3">110903Hualien_Pintung</strain>
    </source>
</reference>
<dbReference type="OrthoDB" id="3249214at2759"/>
<name>A0A8H6VR83_MYCCL</name>
<dbReference type="Pfam" id="PF00646">
    <property type="entry name" value="F-box"/>
    <property type="match status" value="1"/>
</dbReference>
<evidence type="ECO:0000259" key="2">
    <source>
        <dbReference type="PROSITE" id="PS50181"/>
    </source>
</evidence>
<evidence type="ECO:0000313" key="3">
    <source>
        <dbReference type="EMBL" id="KAF7289036.1"/>
    </source>
</evidence>